<dbReference type="PANTHER" id="PTHR47372">
    <property type="entry name" value="DAUER UP-REGULATED-RELATED"/>
    <property type="match status" value="1"/>
</dbReference>
<dbReference type="SUPFAM" id="SSF58113">
    <property type="entry name" value="Apolipoprotein A-I"/>
    <property type="match status" value="1"/>
</dbReference>
<feature type="compositionally biased region" description="Basic and acidic residues" evidence="1">
    <location>
        <begin position="239"/>
        <end position="279"/>
    </location>
</feature>
<organism evidence="2 3">
    <name type="scientific">Terfezia boudieri ATCC MYA-4762</name>
    <dbReference type="NCBI Taxonomy" id="1051890"/>
    <lineage>
        <taxon>Eukaryota</taxon>
        <taxon>Fungi</taxon>
        <taxon>Dikarya</taxon>
        <taxon>Ascomycota</taxon>
        <taxon>Pezizomycotina</taxon>
        <taxon>Pezizomycetes</taxon>
        <taxon>Pezizales</taxon>
        <taxon>Pezizaceae</taxon>
        <taxon>Terfezia</taxon>
    </lineage>
</organism>
<feature type="compositionally biased region" description="Basic and acidic residues" evidence="1">
    <location>
        <begin position="167"/>
        <end position="206"/>
    </location>
</feature>
<accession>A0A3N4M868</accession>
<gene>
    <name evidence="2" type="ORF">L211DRAFT_775578</name>
</gene>
<feature type="compositionally biased region" description="Polar residues" evidence="1">
    <location>
        <begin position="82"/>
        <end position="97"/>
    </location>
</feature>
<sequence>MLPFLRTAALRRGPNLAARARTARLIPRRSYGSDVHPAQSSSEMPWIIGSVAFTVPAVLYLMSGNSSSPDHSGKHSSHDAHSTVSNTVESAKQSLSDAATKASEKASEVTETIKEKSSQMAESLKETASETTSAARNEATGETVEEAKEKTSDRVEEINETTSALTDKAKKTAAEIAETAKEKASEASENIKDKVLPDNPENRKPYTDITHSGQAADATSKKAGSFNTQSGKQEGLSNDDTRNALFYRERGAEISKKAEGVHDSAKLKGTVDPKRTPNS</sequence>
<dbReference type="Gene3D" id="1.20.120.20">
    <property type="entry name" value="Apolipoprotein"/>
    <property type="match status" value="1"/>
</dbReference>
<proteinExistence type="predicted"/>
<name>A0A3N4M868_9PEZI</name>
<evidence type="ECO:0000313" key="2">
    <source>
        <dbReference type="EMBL" id="RPB29719.1"/>
    </source>
</evidence>
<dbReference type="Proteomes" id="UP000267821">
    <property type="component" value="Unassembled WGS sequence"/>
</dbReference>
<dbReference type="InParanoid" id="A0A3N4M868"/>
<feature type="region of interest" description="Disordered" evidence="1">
    <location>
        <begin position="66"/>
        <end position="279"/>
    </location>
</feature>
<protein>
    <submittedName>
        <fullName evidence="2">Uncharacterized protein</fullName>
    </submittedName>
</protein>
<feature type="compositionally biased region" description="Basic and acidic residues" evidence="1">
    <location>
        <begin position="102"/>
        <end position="128"/>
    </location>
</feature>
<keyword evidence="3" id="KW-1185">Reference proteome</keyword>
<feature type="compositionally biased region" description="Polar residues" evidence="1">
    <location>
        <begin position="225"/>
        <end position="238"/>
    </location>
</feature>
<feature type="compositionally biased region" description="Basic and acidic residues" evidence="1">
    <location>
        <begin position="145"/>
        <end position="157"/>
    </location>
</feature>
<evidence type="ECO:0000313" key="3">
    <source>
        <dbReference type="Proteomes" id="UP000267821"/>
    </source>
</evidence>
<dbReference type="EMBL" id="ML121527">
    <property type="protein sequence ID" value="RPB29719.1"/>
    <property type="molecule type" value="Genomic_DNA"/>
</dbReference>
<feature type="compositionally biased region" description="Basic and acidic residues" evidence="1">
    <location>
        <begin position="71"/>
        <end position="81"/>
    </location>
</feature>
<dbReference type="OrthoDB" id="4590707at2759"/>
<dbReference type="AlphaFoldDB" id="A0A3N4M868"/>
<reference evidence="2 3" key="1">
    <citation type="journal article" date="2018" name="Nat. Ecol. Evol.">
        <title>Pezizomycetes genomes reveal the molecular basis of ectomycorrhizal truffle lifestyle.</title>
        <authorList>
            <person name="Murat C."/>
            <person name="Payen T."/>
            <person name="Noel B."/>
            <person name="Kuo A."/>
            <person name="Morin E."/>
            <person name="Chen J."/>
            <person name="Kohler A."/>
            <person name="Krizsan K."/>
            <person name="Balestrini R."/>
            <person name="Da Silva C."/>
            <person name="Montanini B."/>
            <person name="Hainaut M."/>
            <person name="Levati E."/>
            <person name="Barry K.W."/>
            <person name="Belfiori B."/>
            <person name="Cichocki N."/>
            <person name="Clum A."/>
            <person name="Dockter R.B."/>
            <person name="Fauchery L."/>
            <person name="Guy J."/>
            <person name="Iotti M."/>
            <person name="Le Tacon F."/>
            <person name="Lindquist E.A."/>
            <person name="Lipzen A."/>
            <person name="Malagnac F."/>
            <person name="Mello A."/>
            <person name="Molinier V."/>
            <person name="Miyauchi S."/>
            <person name="Poulain J."/>
            <person name="Riccioni C."/>
            <person name="Rubini A."/>
            <person name="Sitrit Y."/>
            <person name="Splivallo R."/>
            <person name="Traeger S."/>
            <person name="Wang M."/>
            <person name="Zifcakova L."/>
            <person name="Wipf D."/>
            <person name="Zambonelli A."/>
            <person name="Paolocci F."/>
            <person name="Nowrousian M."/>
            <person name="Ottonello S."/>
            <person name="Baldrian P."/>
            <person name="Spatafora J.W."/>
            <person name="Henrissat B."/>
            <person name="Nagy L.G."/>
            <person name="Aury J.M."/>
            <person name="Wincker P."/>
            <person name="Grigoriev I.V."/>
            <person name="Bonfante P."/>
            <person name="Martin F.M."/>
        </authorList>
    </citation>
    <scope>NUCLEOTIDE SEQUENCE [LARGE SCALE GENOMIC DNA]</scope>
    <source>
        <strain evidence="2 3">ATCC MYA-4762</strain>
    </source>
</reference>
<dbReference type="STRING" id="1051890.A0A3N4M868"/>
<evidence type="ECO:0000256" key="1">
    <source>
        <dbReference type="SAM" id="MobiDB-lite"/>
    </source>
</evidence>
<dbReference type="PANTHER" id="PTHR47372:SF11">
    <property type="entry name" value="RE19971P"/>
    <property type="match status" value="1"/>
</dbReference>